<dbReference type="InterPro" id="IPR050300">
    <property type="entry name" value="GDXG_lipolytic_enzyme"/>
</dbReference>
<evidence type="ECO:0000256" key="1">
    <source>
        <dbReference type="ARBA" id="ARBA00022801"/>
    </source>
</evidence>
<dbReference type="InterPro" id="IPR013094">
    <property type="entry name" value="AB_hydrolase_3"/>
</dbReference>
<dbReference type="GO" id="GO:0016787">
    <property type="term" value="F:hydrolase activity"/>
    <property type="evidence" value="ECO:0007669"/>
    <property type="project" value="UniProtKB-KW"/>
</dbReference>
<keyword evidence="1 3" id="KW-0378">Hydrolase</keyword>
<dbReference type="InterPro" id="IPR029058">
    <property type="entry name" value="AB_hydrolase_fold"/>
</dbReference>
<keyword evidence="4" id="KW-1185">Reference proteome</keyword>
<reference evidence="3" key="1">
    <citation type="submission" date="2023-07" db="EMBL/GenBank/DDBJ databases">
        <authorList>
            <person name="Kim M.K."/>
        </authorList>
    </citation>
    <scope>NUCLEOTIDE SEQUENCE</scope>
    <source>
        <strain evidence="3">CA1-15</strain>
    </source>
</reference>
<gene>
    <name evidence="3" type="ORF">Q5H94_08325</name>
</gene>
<dbReference type="Proteomes" id="UP001176468">
    <property type="component" value="Unassembled WGS sequence"/>
</dbReference>
<dbReference type="PANTHER" id="PTHR48081:SF8">
    <property type="entry name" value="ALPHA_BETA HYDROLASE FOLD-3 DOMAIN-CONTAINING PROTEIN-RELATED"/>
    <property type="match status" value="1"/>
</dbReference>
<dbReference type="Gene3D" id="3.40.50.1820">
    <property type="entry name" value="alpha/beta hydrolase"/>
    <property type="match status" value="1"/>
</dbReference>
<feature type="domain" description="Alpha/beta hydrolase fold-3" evidence="2">
    <location>
        <begin position="79"/>
        <end position="285"/>
    </location>
</feature>
<name>A0ABT9A006_9SPHN</name>
<dbReference type="EMBL" id="JAUQSZ010000004">
    <property type="protein sequence ID" value="MDO7842331.1"/>
    <property type="molecule type" value="Genomic_DNA"/>
</dbReference>
<comment type="caution">
    <text evidence="3">The sequence shown here is derived from an EMBL/GenBank/DDBJ whole genome shotgun (WGS) entry which is preliminary data.</text>
</comment>
<evidence type="ECO:0000313" key="4">
    <source>
        <dbReference type="Proteomes" id="UP001176468"/>
    </source>
</evidence>
<dbReference type="PANTHER" id="PTHR48081">
    <property type="entry name" value="AB HYDROLASE SUPERFAMILY PROTEIN C4A8.06C"/>
    <property type="match status" value="1"/>
</dbReference>
<dbReference type="RefSeq" id="WP_304560796.1">
    <property type="nucleotide sequence ID" value="NZ_JAUQSZ010000004.1"/>
</dbReference>
<evidence type="ECO:0000259" key="2">
    <source>
        <dbReference type="Pfam" id="PF07859"/>
    </source>
</evidence>
<protein>
    <submittedName>
        <fullName evidence="3">Alpha/beta hydrolase</fullName>
    </submittedName>
</protein>
<accession>A0ABT9A006</accession>
<dbReference type="Pfam" id="PF07859">
    <property type="entry name" value="Abhydrolase_3"/>
    <property type="match status" value="1"/>
</dbReference>
<evidence type="ECO:0000313" key="3">
    <source>
        <dbReference type="EMBL" id="MDO7842331.1"/>
    </source>
</evidence>
<organism evidence="3 4">
    <name type="scientific">Sphingomonas immobilis</name>
    <dbReference type="NCBI Taxonomy" id="3063997"/>
    <lineage>
        <taxon>Bacteria</taxon>
        <taxon>Pseudomonadati</taxon>
        <taxon>Pseudomonadota</taxon>
        <taxon>Alphaproteobacteria</taxon>
        <taxon>Sphingomonadales</taxon>
        <taxon>Sphingomonadaceae</taxon>
        <taxon>Sphingomonas</taxon>
    </lineage>
</organism>
<sequence length="326" mass="33794">MTTRHLVDPALLPLLEMLPTRDLHAGTLMETRALMRERLGSAPLAAPDAVLHVPGADGAPAVAVRLFRPPGVASPSPAILHIHGGGFVIGAAAMNDAANAARAMRHGAVVVSVEYRLAPETPFPGPIEDCYAALAWLFAEAPALAIDPARIVVTGESAGGGLAAALALLARDRGLPPLAGQVLTYPMLDPASPDSANPSTGEFIWTRGSTRFGWEAMRGGRPIASENAGYFAPALATDLRGLAPAFIAVGALDLFLDEDVAYATRLSHAAVPVELHVYPGAFHGFDLVAHAAPALRMADDIAAATARFLGEYAVDSSCAGDVRVIN</sequence>
<proteinExistence type="predicted"/>
<dbReference type="SUPFAM" id="SSF53474">
    <property type="entry name" value="alpha/beta-Hydrolases"/>
    <property type="match status" value="1"/>
</dbReference>